<name>A0A0A1TI06_9HYPO</name>
<evidence type="ECO:0000313" key="3">
    <source>
        <dbReference type="Proteomes" id="UP000039046"/>
    </source>
</evidence>
<keyword evidence="1" id="KW-0560">Oxidoreductase</keyword>
<dbReference type="AlphaFoldDB" id="A0A0A1TI06"/>
<gene>
    <name evidence="2" type="ORF">VHEMI05857</name>
</gene>
<reference evidence="2 3" key="1">
    <citation type="journal article" date="2015" name="Genome Announc.">
        <title>Draft Genome Sequence and Gene Annotation of the Entomopathogenic Fungus Verticillium hemipterigenum.</title>
        <authorList>
            <person name="Horn F."/>
            <person name="Habel A."/>
            <person name="Scharf D.H."/>
            <person name="Dworschak J."/>
            <person name="Brakhage A.A."/>
            <person name="Guthke R."/>
            <person name="Hertweck C."/>
            <person name="Linde J."/>
        </authorList>
    </citation>
    <scope>NUCLEOTIDE SEQUENCE [LARGE SCALE GENOMIC DNA]</scope>
</reference>
<dbReference type="GO" id="GO:0016491">
    <property type="term" value="F:oxidoreductase activity"/>
    <property type="evidence" value="ECO:0007669"/>
    <property type="project" value="UniProtKB-KW"/>
</dbReference>
<dbReference type="HOGENOM" id="CLU_010194_44_4_1"/>
<evidence type="ECO:0000313" key="2">
    <source>
        <dbReference type="EMBL" id="CEJ90048.1"/>
    </source>
</evidence>
<organism evidence="2 3">
    <name type="scientific">[Torrubiella] hemipterigena</name>
    <dbReference type="NCBI Taxonomy" id="1531966"/>
    <lineage>
        <taxon>Eukaryota</taxon>
        <taxon>Fungi</taxon>
        <taxon>Dikarya</taxon>
        <taxon>Ascomycota</taxon>
        <taxon>Pezizomycotina</taxon>
        <taxon>Sordariomycetes</taxon>
        <taxon>Hypocreomycetidae</taxon>
        <taxon>Hypocreales</taxon>
        <taxon>Clavicipitaceae</taxon>
        <taxon>Clavicipitaceae incertae sedis</taxon>
        <taxon>'Torrubiella' clade</taxon>
    </lineage>
</organism>
<keyword evidence="3" id="KW-1185">Reference proteome</keyword>
<protein>
    <recommendedName>
        <fullName evidence="4">Short-chain dehydrogenase/reductase family protein</fullName>
    </recommendedName>
</protein>
<dbReference type="EMBL" id="CDHN01000003">
    <property type="protein sequence ID" value="CEJ90048.1"/>
    <property type="molecule type" value="Genomic_DNA"/>
</dbReference>
<dbReference type="SUPFAM" id="SSF51735">
    <property type="entry name" value="NAD(P)-binding Rossmann-fold domains"/>
    <property type="match status" value="1"/>
</dbReference>
<dbReference type="OrthoDB" id="542013at2759"/>
<dbReference type="PANTHER" id="PTHR43157:SF35">
    <property type="entry name" value="DEHYDROGENASE_REDUCTASE FAMILY PROTEIN, PUTATIVE-RELATED"/>
    <property type="match status" value="1"/>
</dbReference>
<evidence type="ECO:0000256" key="1">
    <source>
        <dbReference type="ARBA" id="ARBA00023002"/>
    </source>
</evidence>
<dbReference type="Proteomes" id="UP000039046">
    <property type="component" value="Unassembled WGS sequence"/>
</dbReference>
<accession>A0A0A1TI06</accession>
<dbReference type="InterPro" id="IPR002347">
    <property type="entry name" value="SDR_fam"/>
</dbReference>
<dbReference type="InterPro" id="IPR036291">
    <property type="entry name" value="NAD(P)-bd_dom_sf"/>
</dbReference>
<dbReference type="Pfam" id="PF00106">
    <property type="entry name" value="adh_short"/>
    <property type="match status" value="1"/>
</dbReference>
<dbReference type="PRINTS" id="PR00081">
    <property type="entry name" value="GDHRDH"/>
</dbReference>
<dbReference type="PANTHER" id="PTHR43157">
    <property type="entry name" value="PHOSPHATIDYLINOSITOL-GLYCAN BIOSYNTHESIS CLASS F PROTEIN-RELATED"/>
    <property type="match status" value="1"/>
</dbReference>
<proteinExistence type="predicted"/>
<evidence type="ECO:0008006" key="4">
    <source>
        <dbReference type="Google" id="ProtNLM"/>
    </source>
</evidence>
<dbReference type="Gene3D" id="3.40.50.720">
    <property type="entry name" value="NAD(P)-binding Rossmann-like Domain"/>
    <property type="match status" value="1"/>
</dbReference>
<dbReference type="STRING" id="1531966.A0A0A1TI06"/>
<sequence>MSSKLEHKAAYECSARGFLHRQLCEHPPRHALTGQPLSGQTVIVTGSNVGLGYESSRQLLQLGVSKLIMAVRSKAKGDAAAAQLRDEMSKASIICTIDVWVLDMASYASIKAFVARCDAELTRIDIVLLNAGFRATEFQRHAESGHEMGLQVNYFGTALLSALLAPILKSKKTALPAGVAPRLCCVASDTAYMAKVDYDKPLVEQVDDEKAFATLTCYPKTKLMILMFMTELAKRVAADDVLISCTNPGLTRGTSFNSGSGNPVVDFIGGGAMRLLARSVEVGASTYINSVVVQGKESHGSFTSDWTIKPYPTALYTAQGQRASRDLWQSTIHELGVGSIETFSI</sequence>